<reference evidence="1 2" key="1">
    <citation type="journal article" date="2021" name="Commun. Biol.">
        <title>Genomic insights into the host specific adaptation of the Pneumocystis genus.</title>
        <authorList>
            <person name="Cisse O.H."/>
            <person name="Ma L."/>
            <person name="Dekker J.P."/>
            <person name="Khil P.P."/>
            <person name="Youn J.-H."/>
            <person name="Brenchley J.M."/>
            <person name="Blair R."/>
            <person name="Pahar B."/>
            <person name="Chabe M."/>
            <person name="Van Rompay K.K.A."/>
            <person name="Keesler R."/>
            <person name="Sukura A."/>
            <person name="Hirsch V."/>
            <person name="Kutty G."/>
            <person name="Liu Y."/>
            <person name="Peng L."/>
            <person name="Chen J."/>
            <person name="Song J."/>
            <person name="Weissenbacher-Lang C."/>
            <person name="Xu J."/>
            <person name="Upham N.S."/>
            <person name="Stajich J.E."/>
            <person name="Cuomo C.A."/>
            <person name="Cushion M.T."/>
            <person name="Kovacs J.A."/>
        </authorList>
    </citation>
    <scope>NUCLEOTIDE SEQUENCE [LARGE SCALE GENOMIC DNA]</scope>
    <source>
        <strain evidence="1 2">RABM</strain>
    </source>
</reference>
<sequence length="1102" mass="128479">MRGFSFFFTLSLFLYKNIYAEDIDNATDPSLYLQANDGVTVLSNSITKSENDHRSYRMIKLRNGLQALLISDPNTQSSAASVDVGVGTYSDPDEAPGLAHFCEHLLFMGTQKYPGESHFSSFLSANSGYYNAYTSLENTNYFFQIINENFEKALDIFSQFFIHPLFSKSAVDREARAVNSEHEKNLQNDGWRGYQLEKTLSNPKSPYHKFGTGNYKTLISNIRKEGKDILEILKKFHSSYYYASLMKLAIFSNKSLDELQSIVTTYFSAVPSKDVQRPKFTEKPLTSNELGKLRWHKSIADVLTMELVFPVEGMRKSYTTGAYDYLQYLIEHKASGSIYSLLQKKGWLTDISFVREYIVSGVEFVRIQVSLTLLGLEKYEEIIYVIFQYLKMLKDVGPKEWIFNELKAISELDFRFMEMPVLYSYVSSLSSLMQETYIKHEDILTSDIPKNFSEHDIKKILEFLNPKNFVLTITSNTHPGDWDKKEEWYGTEYKIESLPATLIEKLQDIDENSLLKLPIKNIFIPEHIITKPIKENATEWPYLMNNESNFRFWLKVDESFSSPKTIVFLLLKSPIYYSSSRRAAETLYCLWDVWIVLKSFRVFINMIYDTLSDIRYYASVAGSSISIHPHYLGLYAVVHAYTEKVYDLVSPFMDAILDFYPVKSTFDFYKKELVSVYRSPSVFPYLRLGYYAHHLYYEKSWDDPSILHALQTLVYSDMLSFRVTRVSRLFLEGLSYGSVSMGFPKYIKYLLKRLRSRSVYPNQNLYSRVHVLDKGSNYIYQTDLENPHELNSAILYSLQLGSCHNSKLLSLAILLHLISKEPAFTQLRSQEQLGYVVKSAVGESAHYLDYRIMVQSRRDPTYLEQRIIAFLYRIRAMIETMTDDEFKEHISTLIILYSRKYRTLKEEANEYFERILSGTYDFEKSEFYKLQLLSINDIDSEKRVVEALKKLEKKDLEEFFHKYICPDSLIRKKLSIHLRSKTLEDVSVSDLSAERLYYFFKCEGFEIPLDDLLSLMESSITFAEFEAKLIVYLIHKYPGSKVSELIEQAFKFLKEQYIKNKQKFEKEYGAIRFSDVSSFKSSLRLSLPPSPVASFDKYYYTP</sequence>
<organism evidence="1 2">
    <name type="scientific">Pneumocystis oryctolagi</name>
    <dbReference type="NCBI Taxonomy" id="42067"/>
    <lineage>
        <taxon>Eukaryota</taxon>
        <taxon>Fungi</taxon>
        <taxon>Dikarya</taxon>
        <taxon>Ascomycota</taxon>
        <taxon>Taphrinomycotina</taxon>
        <taxon>Pneumocystomycetes</taxon>
        <taxon>Pneumocystaceae</taxon>
        <taxon>Pneumocystis</taxon>
    </lineage>
</organism>
<protein>
    <submittedName>
        <fullName evidence="1">Uncharacterized protein</fullName>
    </submittedName>
</protein>
<proteinExistence type="predicted"/>
<name>A0ACB7CCK0_9ASCO</name>
<accession>A0ACB7CCK0</accession>
<comment type="caution">
    <text evidence="1">The sequence shown here is derived from an EMBL/GenBank/DDBJ whole genome shotgun (WGS) entry which is preliminary data.</text>
</comment>
<dbReference type="EMBL" id="JABTEG010000004">
    <property type="protein sequence ID" value="KAG4305115.1"/>
    <property type="molecule type" value="Genomic_DNA"/>
</dbReference>
<evidence type="ECO:0000313" key="2">
    <source>
        <dbReference type="Proteomes" id="UP000768646"/>
    </source>
</evidence>
<keyword evidence="2" id="KW-1185">Reference proteome</keyword>
<dbReference type="Proteomes" id="UP000768646">
    <property type="component" value="Unassembled WGS sequence"/>
</dbReference>
<evidence type="ECO:0000313" key="1">
    <source>
        <dbReference type="EMBL" id="KAG4305115.1"/>
    </source>
</evidence>
<gene>
    <name evidence="1" type="ORF">PORY_001285</name>
</gene>